<dbReference type="Proteomes" id="UP000176186">
    <property type="component" value="Unassembled WGS sequence"/>
</dbReference>
<protein>
    <recommendedName>
        <fullName evidence="4">Type 4 fimbrial biogenesis protein PilX N-terminal domain-containing protein</fullName>
    </recommendedName>
</protein>
<gene>
    <name evidence="2" type="ORF">A2363_01880</name>
</gene>
<keyword evidence="1" id="KW-1133">Transmembrane helix</keyword>
<dbReference type="STRING" id="1798401.A2363_01880"/>
<proteinExistence type="predicted"/>
<keyword evidence="1" id="KW-0812">Transmembrane</keyword>
<dbReference type="AlphaFoldDB" id="A0A1F6BDB2"/>
<feature type="transmembrane region" description="Helical" evidence="1">
    <location>
        <begin position="12"/>
        <end position="37"/>
    </location>
</feature>
<evidence type="ECO:0000313" key="2">
    <source>
        <dbReference type="EMBL" id="OGG34951.1"/>
    </source>
</evidence>
<comment type="caution">
    <text evidence="2">The sequence shown here is derived from an EMBL/GenBank/DDBJ whole genome shotgun (WGS) entry which is preliminary data.</text>
</comment>
<reference evidence="2 3" key="1">
    <citation type="journal article" date="2016" name="Nat. Commun.">
        <title>Thousands of microbial genomes shed light on interconnected biogeochemical processes in an aquifer system.</title>
        <authorList>
            <person name="Anantharaman K."/>
            <person name="Brown C.T."/>
            <person name="Hug L.A."/>
            <person name="Sharon I."/>
            <person name="Castelle C.J."/>
            <person name="Probst A.J."/>
            <person name="Thomas B.C."/>
            <person name="Singh A."/>
            <person name="Wilkins M.J."/>
            <person name="Karaoz U."/>
            <person name="Brodie E.L."/>
            <person name="Williams K.H."/>
            <person name="Hubbard S.S."/>
            <person name="Banfield J.F."/>
        </authorList>
    </citation>
    <scope>NUCLEOTIDE SEQUENCE [LARGE SCALE GENOMIC DNA]</scope>
</reference>
<evidence type="ECO:0000256" key="1">
    <source>
        <dbReference type="SAM" id="Phobius"/>
    </source>
</evidence>
<evidence type="ECO:0000313" key="3">
    <source>
        <dbReference type="Proteomes" id="UP000176186"/>
    </source>
</evidence>
<organism evidence="2 3">
    <name type="scientific">Candidatus Gottesmanbacteria bacterium RIFOXYB1_FULL_47_11</name>
    <dbReference type="NCBI Taxonomy" id="1798401"/>
    <lineage>
        <taxon>Bacteria</taxon>
        <taxon>Candidatus Gottesmaniibacteriota</taxon>
    </lineage>
</organism>
<dbReference type="EMBL" id="MFKE01000019">
    <property type="protein sequence ID" value="OGG34951.1"/>
    <property type="molecule type" value="Genomic_DNA"/>
</dbReference>
<accession>A0A1F6BDB2</accession>
<evidence type="ECO:0008006" key="4">
    <source>
        <dbReference type="Google" id="ProtNLM"/>
    </source>
</evidence>
<keyword evidence="1" id="KW-0472">Membrane</keyword>
<name>A0A1F6BDB2_9BACT</name>
<sequence length="129" mass="13361">MKKNITILSHGQALVVLLVFMVVAITMTTMAVALLVINANAASQVEQGDMAVAIAQSGAENAILRLARNPGYTGETLTVDGGSATVTVTGTNPLTVTSVGTYNGFVRGVVASASFLDTVLTVNSWQEVY</sequence>